<evidence type="ECO:0000313" key="1">
    <source>
        <dbReference type="EMBL" id="CDP22193.1"/>
    </source>
</evidence>
<gene>
    <name evidence="1" type="ORF">GSCOC_T00001108001</name>
</gene>
<dbReference type="Proteomes" id="UP000295252">
    <property type="component" value="Unassembled WGS sequence"/>
</dbReference>
<dbReference type="Gramene" id="CDP22193">
    <property type="protein sequence ID" value="CDP22193"/>
    <property type="gene ID" value="GSCOC_T00001108001"/>
</dbReference>
<dbReference type="EMBL" id="HG751001">
    <property type="protein sequence ID" value="CDP22193.1"/>
    <property type="molecule type" value="Genomic_DNA"/>
</dbReference>
<evidence type="ECO:0000313" key="2">
    <source>
        <dbReference type="Proteomes" id="UP000295252"/>
    </source>
</evidence>
<sequence length="86" mass="10106">MRADKIENGTRLQIFAFGIKKICDSIDFIFYSVDNLKFCWFLAFTCSLVCCTHNPNWQLEHQHILNLRSCQGRNMMGRLRMYGPVV</sequence>
<dbReference type="InParanoid" id="A0A068VR61"/>
<name>A0A068VR61_COFCA</name>
<protein>
    <submittedName>
        <fullName evidence="1">DH200=94 genomic scaffold, scaffold_11917</fullName>
    </submittedName>
</protein>
<accession>A0A068VR61</accession>
<dbReference type="AlphaFoldDB" id="A0A068VR61"/>
<organism evidence="1 2">
    <name type="scientific">Coffea canephora</name>
    <name type="common">Robusta coffee</name>
    <dbReference type="NCBI Taxonomy" id="49390"/>
    <lineage>
        <taxon>Eukaryota</taxon>
        <taxon>Viridiplantae</taxon>
        <taxon>Streptophyta</taxon>
        <taxon>Embryophyta</taxon>
        <taxon>Tracheophyta</taxon>
        <taxon>Spermatophyta</taxon>
        <taxon>Magnoliopsida</taxon>
        <taxon>eudicotyledons</taxon>
        <taxon>Gunneridae</taxon>
        <taxon>Pentapetalae</taxon>
        <taxon>asterids</taxon>
        <taxon>lamiids</taxon>
        <taxon>Gentianales</taxon>
        <taxon>Rubiaceae</taxon>
        <taxon>Ixoroideae</taxon>
        <taxon>Gardenieae complex</taxon>
        <taxon>Bertiereae - Coffeeae clade</taxon>
        <taxon>Coffeeae</taxon>
        <taxon>Coffea</taxon>
    </lineage>
</organism>
<proteinExistence type="predicted"/>
<keyword evidence="2" id="KW-1185">Reference proteome</keyword>
<reference evidence="2" key="1">
    <citation type="journal article" date="2014" name="Science">
        <title>The coffee genome provides insight into the convergent evolution of caffeine biosynthesis.</title>
        <authorList>
            <person name="Denoeud F."/>
            <person name="Carretero-Paulet L."/>
            <person name="Dereeper A."/>
            <person name="Droc G."/>
            <person name="Guyot R."/>
            <person name="Pietrella M."/>
            <person name="Zheng C."/>
            <person name="Alberti A."/>
            <person name="Anthony F."/>
            <person name="Aprea G."/>
            <person name="Aury J.M."/>
            <person name="Bento P."/>
            <person name="Bernard M."/>
            <person name="Bocs S."/>
            <person name="Campa C."/>
            <person name="Cenci A."/>
            <person name="Combes M.C."/>
            <person name="Crouzillat D."/>
            <person name="Da Silva C."/>
            <person name="Daddiego L."/>
            <person name="De Bellis F."/>
            <person name="Dussert S."/>
            <person name="Garsmeur O."/>
            <person name="Gayraud T."/>
            <person name="Guignon V."/>
            <person name="Jahn K."/>
            <person name="Jamilloux V."/>
            <person name="Joet T."/>
            <person name="Labadie K."/>
            <person name="Lan T."/>
            <person name="Leclercq J."/>
            <person name="Lepelley M."/>
            <person name="Leroy T."/>
            <person name="Li L.T."/>
            <person name="Librado P."/>
            <person name="Lopez L."/>
            <person name="Munoz A."/>
            <person name="Noel B."/>
            <person name="Pallavicini A."/>
            <person name="Perrotta G."/>
            <person name="Poncet V."/>
            <person name="Pot D."/>
            <person name="Priyono X."/>
            <person name="Rigoreau M."/>
            <person name="Rouard M."/>
            <person name="Rozas J."/>
            <person name="Tranchant-Dubreuil C."/>
            <person name="VanBuren R."/>
            <person name="Zhang Q."/>
            <person name="Andrade A.C."/>
            <person name="Argout X."/>
            <person name="Bertrand B."/>
            <person name="de Kochko A."/>
            <person name="Graziosi G."/>
            <person name="Henry R.J."/>
            <person name="Jayarama X."/>
            <person name="Ming R."/>
            <person name="Nagai C."/>
            <person name="Rounsley S."/>
            <person name="Sankoff D."/>
            <person name="Giuliano G."/>
            <person name="Albert V.A."/>
            <person name="Wincker P."/>
            <person name="Lashermes P."/>
        </authorList>
    </citation>
    <scope>NUCLEOTIDE SEQUENCE [LARGE SCALE GENOMIC DNA]</scope>
    <source>
        <strain evidence="2">cv. DH200-94</strain>
    </source>
</reference>